<keyword evidence="2" id="KW-1185">Reference proteome</keyword>
<name>A0AA35ZCU1_LACSI</name>
<dbReference type="EMBL" id="OX465082">
    <property type="protein sequence ID" value="CAI9289387.1"/>
    <property type="molecule type" value="Genomic_DNA"/>
</dbReference>
<sequence length="187" mass="21827">MRFKKGSKVEVMNNVSYYDYEGVEKVSRRFIKPCVRKKIGSKICEEEDDASRKQKRASPFCSSVHESSQKVKPGSQRRYVSCDSYKKSYKIGGMHLLLPKIQNKILILLPFCWKKSSKCDMISNSLNLIFTRLGKRNRNTTNTLFGHLWAMNHQIVGGDRLLLMVTLDYQMLMMNRDVVCFEMMMME</sequence>
<proteinExistence type="predicted"/>
<evidence type="ECO:0000313" key="1">
    <source>
        <dbReference type="EMBL" id="CAI9289387.1"/>
    </source>
</evidence>
<protein>
    <submittedName>
        <fullName evidence="1">Uncharacterized protein</fullName>
    </submittedName>
</protein>
<dbReference type="Proteomes" id="UP001177003">
    <property type="component" value="Chromosome 6"/>
</dbReference>
<accession>A0AA35ZCU1</accession>
<dbReference type="AlphaFoldDB" id="A0AA35ZCU1"/>
<evidence type="ECO:0000313" key="2">
    <source>
        <dbReference type="Proteomes" id="UP001177003"/>
    </source>
</evidence>
<reference evidence="1" key="1">
    <citation type="submission" date="2023-04" db="EMBL/GenBank/DDBJ databases">
        <authorList>
            <person name="Vijverberg K."/>
            <person name="Xiong W."/>
            <person name="Schranz E."/>
        </authorList>
    </citation>
    <scope>NUCLEOTIDE SEQUENCE</scope>
</reference>
<organism evidence="1 2">
    <name type="scientific">Lactuca saligna</name>
    <name type="common">Willowleaf lettuce</name>
    <dbReference type="NCBI Taxonomy" id="75948"/>
    <lineage>
        <taxon>Eukaryota</taxon>
        <taxon>Viridiplantae</taxon>
        <taxon>Streptophyta</taxon>
        <taxon>Embryophyta</taxon>
        <taxon>Tracheophyta</taxon>
        <taxon>Spermatophyta</taxon>
        <taxon>Magnoliopsida</taxon>
        <taxon>eudicotyledons</taxon>
        <taxon>Gunneridae</taxon>
        <taxon>Pentapetalae</taxon>
        <taxon>asterids</taxon>
        <taxon>campanulids</taxon>
        <taxon>Asterales</taxon>
        <taxon>Asteraceae</taxon>
        <taxon>Cichorioideae</taxon>
        <taxon>Cichorieae</taxon>
        <taxon>Lactucinae</taxon>
        <taxon>Lactuca</taxon>
    </lineage>
</organism>
<gene>
    <name evidence="1" type="ORF">LSALG_LOCUS28626</name>
</gene>